<feature type="region of interest" description="Disordered" evidence="1">
    <location>
        <begin position="1"/>
        <end position="32"/>
    </location>
</feature>
<dbReference type="AlphaFoldDB" id="A0AAX1UNL7"/>
<proteinExistence type="predicted"/>
<dbReference type="EMBL" id="QWGP01000004">
    <property type="protein sequence ID" value="RHZ96930.1"/>
    <property type="molecule type" value="Genomic_DNA"/>
</dbReference>
<comment type="caution">
    <text evidence="3">The sequence shown here is derived from an EMBL/GenBank/DDBJ whole genome shotgun (WGS) entry which is preliminary data.</text>
</comment>
<feature type="domain" description="Anti-sigma factor NepR" evidence="2">
    <location>
        <begin position="31"/>
        <end position="64"/>
    </location>
</feature>
<feature type="compositionally biased region" description="Basic and acidic residues" evidence="1">
    <location>
        <begin position="20"/>
        <end position="32"/>
    </location>
</feature>
<name>A0AAX1UNL7_CERSP</name>
<accession>A0AAX1UNL7</accession>
<organism evidence="3 4">
    <name type="scientific">Cereibacter sphaeroides</name>
    <name type="common">Rhodobacter sphaeroides</name>
    <dbReference type="NCBI Taxonomy" id="1063"/>
    <lineage>
        <taxon>Bacteria</taxon>
        <taxon>Pseudomonadati</taxon>
        <taxon>Pseudomonadota</taxon>
        <taxon>Alphaproteobacteria</taxon>
        <taxon>Rhodobacterales</taxon>
        <taxon>Paracoccaceae</taxon>
        <taxon>Cereibacter</taxon>
    </lineage>
</organism>
<dbReference type="GeneID" id="67448043"/>
<protein>
    <recommendedName>
        <fullName evidence="2">Anti-sigma factor NepR domain-containing protein</fullName>
    </recommendedName>
</protein>
<dbReference type="Proteomes" id="UP000266305">
    <property type="component" value="Unassembled WGS sequence"/>
</dbReference>
<reference evidence="3 4" key="1">
    <citation type="submission" date="2018-08" db="EMBL/GenBank/DDBJ databases">
        <title>Draft genome sequence of Rhodobacter sphaeroides FY.</title>
        <authorList>
            <person name="Rayyan A."/>
            <person name="Meyer T.E."/>
            <person name="Kyndt J.A."/>
        </authorList>
    </citation>
    <scope>NUCLEOTIDE SEQUENCE [LARGE SCALE GENOMIC DNA]</scope>
    <source>
        <strain evidence="3 4">FY</strain>
    </source>
</reference>
<evidence type="ECO:0000256" key="1">
    <source>
        <dbReference type="SAM" id="MobiDB-lite"/>
    </source>
</evidence>
<dbReference type="RefSeq" id="WP_002721806.1">
    <property type="nucleotide sequence ID" value="NZ_BJXO01000004.1"/>
</dbReference>
<dbReference type="Pfam" id="PF18557">
    <property type="entry name" value="NepR"/>
    <property type="match status" value="1"/>
</dbReference>
<evidence type="ECO:0000313" key="4">
    <source>
        <dbReference type="Proteomes" id="UP000266305"/>
    </source>
</evidence>
<evidence type="ECO:0000313" key="3">
    <source>
        <dbReference type="EMBL" id="RHZ96930.1"/>
    </source>
</evidence>
<dbReference type="InterPro" id="IPR041649">
    <property type="entry name" value="NepR"/>
</dbReference>
<gene>
    <name evidence="3" type="ORF">D1114_05580</name>
</gene>
<evidence type="ECO:0000259" key="2">
    <source>
        <dbReference type="Pfam" id="PF18557"/>
    </source>
</evidence>
<sequence length="68" mass="7645">MAQSTEPKASPQEATAKGGDNTKGKSRKELQQQIDENLRRVYEEALVQEVPDRFAMLLDQLRQKGTGK</sequence>